<sequence>MDDVEVPPSNSIARSAAETHTLPDLLSESSDSSIDSIPIDQTDFTSPDGVSSTEPVSNPIIVQSSSEYFPSFNESDTTDDTFTSVYDPLDLATDAHGLAD</sequence>
<accession>A0A8J5QMU4</accession>
<gene>
    <name evidence="2" type="ORF">J8A68_003233</name>
</gene>
<organism evidence="2 3">
    <name type="scientific">[Candida] subhashii</name>
    <dbReference type="NCBI Taxonomy" id="561895"/>
    <lineage>
        <taxon>Eukaryota</taxon>
        <taxon>Fungi</taxon>
        <taxon>Dikarya</taxon>
        <taxon>Ascomycota</taxon>
        <taxon>Saccharomycotina</taxon>
        <taxon>Pichiomycetes</taxon>
        <taxon>Debaryomycetaceae</taxon>
        <taxon>Spathaspora</taxon>
    </lineage>
</organism>
<feature type="region of interest" description="Disordered" evidence="1">
    <location>
        <begin position="1"/>
        <end position="57"/>
    </location>
</feature>
<feature type="compositionally biased region" description="Polar residues" evidence="1">
    <location>
        <begin position="42"/>
        <end position="57"/>
    </location>
</feature>
<comment type="caution">
    <text evidence="2">The sequence shown here is derived from an EMBL/GenBank/DDBJ whole genome shotgun (WGS) entry which is preliminary data.</text>
</comment>
<evidence type="ECO:0000313" key="3">
    <source>
        <dbReference type="Proteomes" id="UP000694255"/>
    </source>
</evidence>
<dbReference type="RefSeq" id="XP_049263465.1">
    <property type="nucleotide sequence ID" value="XM_049407067.1"/>
</dbReference>
<proteinExistence type="predicted"/>
<dbReference type="Proteomes" id="UP000694255">
    <property type="component" value="Unassembled WGS sequence"/>
</dbReference>
<protein>
    <submittedName>
        <fullName evidence="2">Uncharacterized protein</fullName>
    </submittedName>
</protein>
<evidence type="ECO:0000256" key="1">
    <source>
        <dbReference type="SAM" id="MobiDB-lite"/>
    </source>
</evidence>
<evidence type="ECO:0000313" key="2">
    <source>
        <dbReference type="EMBL" id="KAG7663233.1"/>
    </source>
</evidence>
<dbReference type="AlphaFoldDB" id="A0A8J5QMU4"/>
<dbReference type="EMBL" id="JAGSYN010000142">
    <property type="protein sequence ID" value="KAG7663233.1"/>
    <property type="molecule type" value="Genomic_DNA"/>
</dbReference>
<dbReference type="GeneID" id="73470034"/>
<keyword evidence="3" id="KW-1185">Reference proteome</keyword>
<reference evidence="2 3" key="1">
    <citation type="journal article" date="2021" name="DNA Res.">
        <title>Genome analysis of Candida subhashii reveals its hybrid nature and dual mitochondrial genome conformations.</title>
        <authorList>
            <person name="Mixao V."/>
            <person name="Hegedusova E."/>
            <person name="Saus E."/>
            <person name="Pryszcz L.P."/>
            <person name="Cillingova A."/>
            <person name="Nosek J."/>
            <person name="Gabaldon T."/>
        </authorList>
    </citation>
    <scope>NUCLEOTIDE SEQUENCE [LARGE SCALE GENOMIC DNA]</scope>
    <source>
        <strain evidence="2 3">CBS 10753</strain>
    </source>
</reference>
<name>A0A8J5QMU4_9ASCO</name>
<feature type="compositionally biased region" description="Low complexity" evidence="1">
    <location>
        <begin position="22"/>
        <end position="40"/>
    </location>
</feature>